<keyword evidence="3" id="KW-1185">Reference proteome</keyword>
<sequence length="269" mass="28986">MKTLLAASVVALIGLSGAASATTLDEALKNDLRQASSMARDMYRHPGETLSFFGVDGQKTVIELWPGGGWYSEILAPLLAKDGQYIAANFETNPAPDAKSPAYRLRLGKALESWIETNAAKVGKAKTVTFDPPHKTSLGDSGSADVVLTFRNIHNWAMSGQAETMFAAAFDVLKEGGVLGVVEHRANEGMSLKSGYMTESEVIKLAETAGFVLAAKSEINANPKDTKDYEQGVWTLPPSLRLGEQDKDKYLAIGESDRMTLKFVKPATK</sequence>
<dbReference type="InterPro" id="IPR016980">
    <property type="entry name" value="S-AdoMet-dep_MeTrfase_Alr7345"/>
</dbReference>
<dbReference type="PIRSF" id="PIRSF031679">
    <property type="entry name" value="Mtase_Alr7345_prd"/>
    <property type="match status" value="1"/>
</dbReference>
<dbReference type="EMBL" id="JAKUDL010000002">
    <property type="protein sequence ID" value="MCH4294272.1"/>
    <property type="molecule type" value="Genomic_DNA"/>
</dbReference>
<feature type="signal peptide" evidence="1">
    <location>
        <begin position="1"/>
        <end position="21"/>
    </location>
</feature>
<reference evidence="2 3" key="1">
    <citation type="submission" date="2022-02" db="EMBL/GenBank/DDBJ databases">
        <title>The genome sequence of Shewanella sp. 3B26.</title>
        <authorList>
            <person name="Du J."/>
        </authorList>
    </citation>
    <scope>NUCLEOTIDE SEQUENCE [LARGE SCALE GENOMIC DNA]</scope>
    <source>
        <strain evidence="2 3">3B26</strain>
    </source>
</reference>
<evidence type="ECO:0000313" key="3">
    <source>
        <dbReference type="Proteomes" id="UP001297581"/>
    </source>
</evidence>
<dbReference type="InterPro" id="IPR029063">
    <property type="entry name" value="SAM-dependent_MTases_sf"/>
</dbReference>
<evidence type="ECO:0000313" key="2">
    <source>
        <dbReference type="EMBL" id="MCH4294272.1"/>
    </source>
</evidence>
<dbReference type="GO" id="GO:0032259">
    <property type="term" value="P:methylation"/>
    <property type="evidence" value="ECO:0007669"/>
    <property type="project" value="UniProtKB-KW"/>
</dbReference>
<keyword evidence="1" id="KW-0732">Signal</keyword>
<dbReference type="SUPFAM" id="SSF53335">
    <property type="entry name" value="S-adenosyl-L-methionine-dependent methyltransferases"/>
    <property type="match status" value="1"/>
</dbReference>
<name>A0AAJ1BHZ7_9GAMM</name>
<protein>
    <submittedName>
        <fullName evidence="2">Methyltransferase</fullName>
    </submittedName>
</protein>
<feature type="chain" id="PRO_5042568784" evidence="1">
    <location>
        <begin position="22"/>
        <end position="269"/>
    </location>
</feature>
<dbReference type="Proteomes" id="UP001297581">
    <property type="component" value="Unassembled WGS sequence"/>
</dbReference>
<proteinExistence type="predicted"/>
<keyword evidence="2" id="KW-0489">Methyltransferase</keyword>
<dbReference type="Gene3D" id="3.40.50.150">
    <property type="entry name" value="Vaccinia Virus protein VP39"/>
    <property type="match status" value="1"/>
</dbReference>
<dbReference type="AlphaFoldDB" id="A0AAJ1BHZ7"/>
<dbReference type="RefSeq" id="WP_240590655.1">
    <property type="nucleotide sequence ID" value="NZ_JAKUDL010000002.1"/>
</dbReference>
<gene>
    <name evidence="2" type="ORF">MJ923_08125</name>
</gene>
<organism evidence="2 3">
    <name type="scientific">Shewanella zhuhaiensis</name>
    <dbReference type="NCBI Taxonomy" id="2919576"/>
    <lineage>
        <taxon>Bacteria</taxon>
        <taxon>Pseudomonadati</taxon>
        <taxon>Pseudomonadota</taxon>
        <taxon>Gammaproteobacteria</taxon>
        <taxon>Alteromonadales</taxon>
        <taxon>Shewanellaceae</taxon>
        <taxon>Shewanella</taxon>
    </lineage>
</organism>
<accession>A0AAJ1BHZ7</accession>
<comment type="caution">
    <text evidence="2">The sequence shown here is derived from an EMBL/GenBank/DDBJ whole genome shotgun (WGS) entry which is preliminary data.</text>
</comment>
<evidence type="ECO:0000256" key="1">
    <source>
        <dbReference type="SAM" id="SignalP"/>
    </source>
</evidence>
<dbReference type="GO" id="GO:0008168">
    <property type="term" value="F:methyltransferase activity"/>
    <property type="evidence" value="ECO:0007669"/>
    <property type="project" value="UniProtKB-KW"/>
</dbReference>
<keyword evidence="2" id="KW-0808">Transferase</keyword>